<dbReference type="InterPro" id="IPR023214">
    <property type="entry name" value="HAD_sf"/>
</dbReference>
<comment type="cofactor">
    <cofactor evidence="2 11 13">
        <name>Mg(2+)</name>
        <dbReference type="ChEBI" id="CHEBI:18420"/>
    </cofactor>
</comment>
<keyword evidence="9 11" id="KW-0460">Magnesium</keyword>
<feature type="binding site" evidence="13">
    <location>
        <position position="113"/>
    </location>
    <ligand>
        <name>Mg(2+)</name>
        <dbReference type="ChEBI" id="CHEBI:18420"/>
    </ligand>
</feature>
<gene>
    <name evidence="14" type="ORF">B1A74_13970</name>
</gene>
<dbReference type="EC" id="3.1.3.45" evidence="5 11"/>
<evidence type="ECO:0000256" key="13">
    <source>
        <dbReference type="PIRSR" id="PIRSR006118-2"/>
    </source>
</evidence>
<dbReference type="SFLD" id="SFLDG01138">
    <property type="entry name" value="C1.6.2:_Deoxy-d-mannose-octulo"/>
    <property type="match status" value="1"/>
</dbReference>
<keyword evidence="8 11" id="KW-0378">Hydrolase</keyword>
<comment type="subunit">
    <text evidence="4 11">Homotetramer.</text>
</comment>
<evidence type="ECO:0000256" key="8">
    <source>
        <dbReference type="ARBA" id="ARBA00022801"/>
    </source>
</evidence>
<dbReference type="SFLD" id="SFLDS00003">
    <property type="entry name" value="Haloacid_Dehalogenase"/>
    <property type="match status" value="1"/>
</dbReference>
<dbReference type="PANTHER" id="PTHR21485">
    <property type="entry name" value="HAD SUPERFAMILY MEMBERS CMAS AND KDSC"/>
    <property type="match status" value="1"/>
</dbReference>
<dbReference type="GO" id="GO:0019143">
    <property type="term" value="F:3-deoxy-manno-octulosonate-8-phosphatase activity"/>
    <property type="evidence" value="ECO:0007669"/>
    <property type="project" value="UniProtKB-UniRule"/>
</dbReference>
<name>A0A1V2ZV42_9GAMM</name>
<dbReference type="AlphaFoldDB" id="A0A1V2ZV42"/>
<evidence type="ECO:0000256" key="5">
    <source>
        <dbReference type="ARBA" id="ARBA00013066"/>
    </source>
</evidence>
<dbReference type="STRING" id="252474.B1A74_13970"/>
<keyword evidence="7 11" id="KW-0479">Metal-binding</keyword>
<feature type="binding site" evidence="12">
    <location>
        <position position="22"/>
    </location>
    <ligand>
        <name>substrate</name>
    </ligand>
</feature>
<dbReference type="InterPro" id="IPR050793">
    <property type="entry name" value="CMP-NeuNAc_synthase"/>
</dbReference>
<dbReference type="InterPro" id="IPR036412">
    <property type="entry name" value="HAD-like_sf"/>
</dbReference>
<evidence type="ECO:0000256" key="1">
    <source>
        <dbReference type="ARBA" id="ARBA00000898"/>
    </source>
</evidence>
<keyword evidence="15" id="KW-1185">Reference proteome</keyword>
<dbReference type="SFLD" id="SFLDG01136">
    <property type="entry name" value="C1.6:_Phosphoserine_Phosphatas"/>
    <property type="match status" value="1"/>
</dbReference>
<dbReference type="SUPFAM" id="SSF56784">
    <property type="entry name" value="HAD-like"/>
    <property type="match status" value="1"/>
</dbReference>
<evidence type="ECO:0000256" key="10">
    <source>
        <dbReference type="ARBA" id="ARBA00031051"/>
    </source>
</evidence>
<evidence type="ECO:0000256" key="7">
    <source>
        <dbReference type="ARBA" id="ARBA00022723"/>
    </source>
</evidence>
<reference evidence="14 15" key="1">
    <citation type="submission" date="2017-02" db="EMBL/GenBank/DDBJ databases">
        <title>Genomic diversity within the haloalkaliphilic genus Thioalkalivibrio.</title>
        <authorList>
            <person name="Ahn A.-C."/>
            <person name="Meier-Kolthoff J."/>
            <person name="Overmars L."/>
            <person name="Richter M."/>
            <person name="Woyke T."/>
            <person name="Sorokin D.Y."/>
            <person name="Muyzer G."/>
        </authorList>
    </citation>
    <scope>NUCLEOTIDE SEQUENCE [LARGE SCALE GENOMIC DNA]</scope>
    <source>
        <strain evidence="14 15">HL17</strain>
    </source>
</reference>
<sequence>MNTETDLSTLQRTTRLLILDVDGVLTDGALFLGDGGEQYKAFHSRDGHGLRMAMDDGLEVAILTGRQSAVVEHRLRDLGIRHCIQGRRDKGAALAQLLEQTGHRAAEAAFVGDDVVDLPAMRRVALGIAVGDAHPFVRQHAQWVTTADGGRGAVREVCEDLLAARGRLEAVLESYLHA</sequence>
<dbReference type="PANTHER" id="PTHR21485:SF3">
    <property type="entry name" value="N-ACYLNEURAMINATE CYTIDYLYLTRANSFERASE"/>
    <property type="match status" value="1"/>
</dbReference>
<evidence type="ECO:0000256" key="11">
    <source>
        <dbReference type="PIRNR" id="PIRNR006118"/>
    </source>
</evidence>
<dbReference type="GO" id="GO:0009103">
    <property type="term" value="P:lipopolysaccharide biosynthetic process"/>
    <property type="evidence" value="ECO:0007669"/>
    <property type="project" value="UniProtKB-UniRule"/>
</dbReference>
<dbReference type="FunFam" id="3.40.50.1000:FF:000029">
    <property type="entry name" value="3-deoxy-D-manno-octulosonate 8-phosphate phosphatase KdsC"/>
    <property type="match status" value="1"/>
</dbReference>
<feature type="binding site" evidence="12">
    <location>
        <position position="74"/>
    </location>
    <ligand>
        <name>substrate</name>
    </ligand>
</feature>
<comment type="caution">
    <text evidence="14">The sequence shown here is derived from an EMBL/GenBank/DDBJ whole genome shotgun (WGS) entry which is preliminary data.</text>
</comment>
<protein>
    <recommendedName>
        <fullName evidence="6 11">3-deoxy-D-manno-octulosonate 8-phosphate phosphatase KdsC</fullName>
        <ecNumber evidence="5 11">3.1.3.45</ecNumber>
    </recommendedName>
    <alternativeName>
        <fullName evidence="10 11">KDO 8-P phosphatase</fullName>
    </alternativeName>
</protein>
<evidence type="ECO:0000256" key="9">
    <source>
        <dbReference type="ARBA" id="ARBA00022842"/>
    </source>
</evidence>
<comment type="catalytic activity">
    <reaction evidence="1 11">
        <text>3-deoxy-alpha-D-manno-2-octulosonate-8-phosphate + H2O = 3-deoxy-alpha-D-manno-oct-2-ulosonate + phosphate</text>
        <dbReference type="Rhea" id="RHEA:11500"/>
        <dbReference type="ChEBI" id="CHEBI:15377"/>
        <dbReference type="ChEBI" id="CHEBI:43474"/>
        <dbReference type="ChEBI" id="CHEBI:85985"/>
        <dbReference type="ChEBI" id="CHEBI:85986"/>
        <dbReference type="EC" id="3.1.3.45"/>
    </reaction>
</comment>
<evidence type="ECO:0000256" key="3">
    <source>
        <dbReference type="ARBA" id="ARBA00005893"/>
    </source>
</evidence>
<accession>A0A1V2ZV42</accession>
<dbReference type="InterPro" id="IPR010023">
    <property type="entry name" value="KdsC_fam"/>
</dbReference>
<evidence type="ECO:0000256" key="2">
    <source>
        <dbReference type="ARBA" id="ARBA00001946"/>
    </source>
</evidence>
<dbReference type="GO" id="GO:0046872">
    <property type="term" value="F:metal ion binding"/>
    <property type="evidence" value="ECO:0007669"/>
    <property type="project" value="UniProtKB-UniRule"/>
</dbReference>
<comment type="similarity">
    <text evidence="3 11">Belongs to the KdsC family.</text>
</comment>
<dbReference type="OrthoDB" id="9805604at2"/>
<feature type="binding site" evidence="12">
    <location>
        <position position="90"/>
    </location>
    <ligand>
        <name>substrate</name>
    </ligand>
</feature>
<evidence type="ECO:0000256" key="4">
    <source>
        <dbReference type="ARBA" id="ARBA00011881"/>
    </source>
</evidence>
<dbReference type="PIRSF" id="PIRSF006118">
    <property type="entry name" value="KDO8-P_Ptase"/>
    <property type="match status" value="1"/>
</dbReference>
<dbReference type="RefSeq" id="WP_077244984.1">
    <property type="nucleotide sequence ID" value="NZ_MUZR01000095.1"/>
</dbReference>
<dbReference type="Pfam" id="PF08282">
    <property type="entry name" value="Hydrolase_3"/>
    <property type="match status" value="1"/>
</dbReference>
<feature type="binding site" evidence="13">
    <location>
        <position position="20"/>
    </location>
    <ligand>
        <name>Mg(2+)</name>
        <dbReference type="ChEBI" id="CHEBI:18420"/>
    </ligand>
</feature>
<organism evidence="14 15">
    <name type="scientific">Thioalkalivibrio halophilus</name>
    <dbReference type="NCBI Taxonomy" id="252474"/>
    <lineage>
        <taxon>Bacteria</taxon>
        <taxon>Pseudomonadati</taxon>
        <taxon>Pseudomonadota</taxon>
        <taxon>Gammaproteobacteria</taxon>
        <taxon>Chromatiales</taxon>
        <taxon>Ectothiorhodospiraceae</taxon>
        <taxon>Thioalkalivibrio</taxon>
    </lineage>
</organism>
<evidence type="ECO:0000313" key="14">
    <source>
        <dbReference type="EMBL" id="OOC08871.1"/>
    </source>
</evidence>
<dbReference type="CDD" id="cd01630">
    <property type="entry name" value="HAD_KDO-like"/>
    <property type="match status" value="1"/>
</dbReference>
<keyword evidence="11" id="KW-0448">Lipopolysaccharide biosynthesis</keyword>
<comment type="function">
    <text evidence="11">Catalyzes the hydrolysis of 3-deoxy-D-manno-octulosonate 8-phosphate (KDO 8-P) to 3-deoxy-D-manno-octulosonate (KDO) and inorganic phosphate.</text>
</comment>
<feature type="binding site" evidence="12">
    <location>
        <position position="51"/>
    </location>
    <ligand>
        <name>substrate</name>
    </ligand>
</feature>
<dbReference type="EMBL" id="MUZR01000095">
    <property type="protein sequence ID" value="OOC08871.1"/>
    <property type="molecule type" value="Genomic_DNA"/>
</dbReference>
<feature type="binding site" evidence="12">
    <location>
        <position position="66"/>
    </location>
    <ligand>
        <name>substrate</name>
    </ligand>
</feature>
<evidence type="ECO:0000313" key="15">
    <source>
        <dbReference type="Proteomes" id="UP000189177"/>
    </source>
</evidence>
<dbReference type="GO" id="GO:0008781">
    <property type="term" value="F:N-acylneuraminate cytidylyltransferase activity"/>
    <property type="evidence" value="ECO:0007669"/>
    <property type="project" value="TreeGrafter"/>
</dbReference>
<dbReference type="Gene3D" id="3.40.50.1000">
    <property type="entry name" value="HAD superfamily/HAD-like"/>
    <property type="match status" value="1"/>
</dbReference>
<evidence type="ECO:0000256" key="12">
    <source>
        <dbReference type="PIRSR" id="PIRSR006118-1"/>
    </source>
</evidence>
<proteinExistence type="inferred from homology"/>
<evidence type="ECO:0000256" key="6">
    <source>
        <dbReference type="ARBA" id="ARBA00020092"/>
    </source>
</evidence>
<dbReference type="NCBIfam" id="TIGR01670">
    <property type="entry name" value="KdsC-phosphatas"/>
    <property type="match status" value="1"/>
</dbReference>
<dbReference type="Proteomes" id="UP000189177">
    <property type="component" value="Unassembled WGS sequence"/>
</dbReference>